<evidence type="ECO:0000256" key="3">
    <source>
        <dbReference type="ARBA" id="ARBA00023157"/>
    </source>
</evidence>
<dbReference type="PANTHER" id="PTHR12411">
    <property type="entry name" value="CYSTEINE PROTEASE FAMILY C1-RELATED"/>
    <property type="match status" value="1"/>
</dbReference>
<feature type="domain" description="Peptidase C1A papain C-terminal" evidence="4">
    <location>
        <begin position="298"/>
        <end position="514"/>
    </location>
</feature>
<sequence length="516" mass="58940">MNFLFGFLIAAALAYPQFPTFYKANVTVTLPYADFVEPIFVYYDADAKKARFDYYGGVNRYYYDMNKEVGYAIVPVVAYETCFNIHKGDVAMNSILPDLEGFELQDKMEKVNGHNCRVWYHEEQIGDKLNKYWYYEDIGNFKPVRFYMIGYNVVLQSHFDEYIYDYISVEYVRPTAEDFSEPETKWTCIDFPGPGSVVGDSHKFLSTRFPRTAAAEFKQFVKDNKKCYNDVEYKERQLNFLRNKARVEKVNSENRSYKLKLNHLADRSESELRAMMGLKRSQKKDFAAHRYTPSNGVKPDFVDWREKGAVTPVKDQCMCGSCWTYGTVGVLEGQYFLKYGKLVKFSEQNLLDCSWNFGNDGCNGGEDFRAYGWMLHNGGLMTDEDYGHYLGIDGWCHFNKSAAAVKITDYVLITPGSVEELEDAVANVGPISVGIAVTTDFLFYAEGVFDNPECSSAVEDQAHAVLAVGYGTENGKDYWLIKNSWSTYWGDNGYVKIARKNNICGVATAASYPILE</sequence>
<dbReference type="Pfam" id="PF00112">
    <property type="entry name" value="Peptidase_C1"/>
    <property type="match status" value="1"/>
</dbReference>
<evidence type="ECO:0000256" key="1">
    <source>
        <dbReference type="ARBA" id="ARBA00008455"/>
    </source>
</evidence>
<keyword evidence="2" id="KW-0865">Zymogen</keyword>
<dbReference type="CDD" id="cd02248">
    <property type="entry name" value="Peptidase_C1A"/>
    <property type="match status" value="1"/>
</dbReference>
<accession>D8LYZ3</accession>
<evidence type="ECO:0000313" key="7">
    <source>
        <dbReference type="Proteomes" id="UP000008312"/>
    </source>
</evidence>
<gene>
    <name evidence="6" type="ORF">GSBLH_T00001253001</name>
</gene>
<evidence type="ECO:0000259" key="5">
    <source>
        <dbReference type="SMART" id="SM00848"/>
    </source>
</evidence>
<dbReference type="InterPro" id="IPR013128">
    <property type="entry name" value="Peptidase_C1A"/>
</dbReference>
<dbReference type="InterPro" id="IPR039417">
    <property type="entry name" value="Peptidase_C1A_papain-like"/>
</dbReference>
<comment type="similarity">
    <text evidence="1">Belongs to the peptidase C1 family.</text>
</comment>
<dbReference type="GO" id="GO:0008234">
    <property type="term" value="F:cysteine-type peptidase activity"/>
    <property type="evidence" value="ECO:0007669"/>
    <property type="project" value="InterPro"/>
</dbReference>
<protein>
    <recommendedName>
        <fullName evidence="8">Peptidase C1A papain C-terminal domain-containing protein</fullName>
    </recommendedName>
</protein>
<dbReference type="FunFam" id="3.90.70.10:FF:000039">
    <property type="entry name" value="Cysteine proteinase 2, putative"/>
    <property type="match status" value="1"/>
</dbReference>
<dbReference type="InterPro" id="IPR000668">
    <property type="entry name" value="Peptidase_C1A_C"/>
</dbReference>
<dbReference type="PRINTS" id="PR00705">
    <property type="entry name" value="PAPAIN"/>
</dbReference>
<evidence type="ECO:0000259" key="4">
    <source>
        <dbReference type="SMART" id="SM00645"/>
    </source>
</evidence>
<dbReference type="InterPro" id="IPR025661">
    <property type="entry name" value="Pept_asp_AS"/>
</dbReference>
<dbReference type="InterPro" id="IPR000169">
    <property type="entry name" value="Pept_cys_AS"/>
</dbReference>
<dbReference type="AlphaFoldDB" id="D8LYZ3"/>
<keyword evidence="7" id="KW-1185">Reference proteome</keyword>
<keyword evidence="3" id="KW-1015">Disulfide bond</keyword>
<dbReference type="SMART" id="SM00848">
    <property type="entry name" value="Inhibitor_I29"/>
    <property type="match status" value="1"/>
</dbReference>
<dbReference type="Gene3D" id="3.90.70.10">
    <property type="entry name" value="Cysteine proteinases"/>
    <property type="match status" value="1"/>
</dbReference>
<dbReference type="SMART" id="SM00645">
    <property type="entry name" value="Pept_C1"/>
    <property type="match status" value="1"/>
</dbReference>
<dbReference type="MEROPS" id="C01.067"/>
<name>D8LYZ3_BLAHO</name>
<dbReference type="InParanoid" id="D8LYZ3"/>
<dbReference type="SUPFAM" id="SSF54001">
    <property type="entry name" value="Cysteine proteinases"/>
    <property type="match status" value="1"/>
</dbReference>
<evidence type="ECO:0000313" key="6">
    <source>
        <dbReference type="EMBL" id="CBK21032.2"/>
    </source>
</evidence>
<dbReference type="GeneID" id="24918525"/>
<proteinExistence type="inferred from homology"/>
<dbReference type="InterPro" id="IPR038765">
    <property type="entry name" value="Papain-like_cys_pep_sf"/>
</dbReference>
<dbReference type="Proteomes" id="UP000008312">
    <property type="component" value="Unassembled WGS sequence"/>
</dbReference>
<reference evidence="6" key="1">
    <citation type="submission" date="2010-02" db="EMBL/GenBank/DDBJ databases">
        <title>Sequencing and annotation of the Blastocystis hominis genome.</title>
        <authorList>
            <person name="Wincker P."/>
        </authorList>
    </citation>
    <scope>NUCLEOTIDE SEQUENCE</scope>
    <source>
        <strain evidence="6">Singapore isolate B</strain>
    </source>
</reference>
<dbReference type="GO" id="GO:0006508">
    <property type="term" value="P:proteolysis"/>
    <property type="evidence" value="ECO:0007669"/>
    <property type="project" value="InterPro"/>
</dbReference>
<dbReference type="InterPro" id="IPR013201">
    <property type="entry name" value="Prot_inhib_I29"/>
</dbReference>
<dbReference type="OrthoDB" id="65740at2759"/>
<feature type="domain" description="Cathepsin propeptide inhibitor" evidence="5">
    <location>
        <begin position="217"/>
        <end position="272"/>
    </location>
</feature>
<evidence type="ECO:0008006" key="8">
    <source>
        <dbReference type="Google" id="ProtNLM"/>
    </source>
</evidence>
<dbReference type="Pfam" id="PF08246">
    <property type="entry name" value="Inhibitor_I29"/>
    <property type="match status" value="1"/>
</dbReference>
<dbReference type="EMBL" id="FN668640">
    <property type="protein sequence ID" value="CBK21032.2"/>
    <property type="molecule type" value="Genomic_DNA"/>
</dbReference>
<organism evidence="6">
    <name type="scientific">Blastocystis hominis</name>
    <dbReference type="NCBI Taxonomy" id="12968"/>
    <lineage>
        <taxon>Eukaryota</taxon>
        <taxon>Sar</taxon>
        <taxon>Stramenopiles</taxon>
        <taxon>Bigyra</taxon>
        <taxon>Opalozoa</taxon>
        <taxon>Opalinata</taxon>
        <taxon>Blastocystidae</taxon>
        <taxon>Blastocystis</taxon>
    </lineage>
</organism>
<dbReference type="RefSeq" id="XP_012895080.1">
    <property type="nucleotide sequence ID" value="XM_013039626.1"/>
</dbReference>
<dbReference type="PROSITE" id="PS00139">
    <property type="entry name" value="THIOL_PROTEASE_CYS"/>
    <property type="match status" value="1"/>
</dbReference>
<dbReference type="PROSITE" id="PS00640">
    <property type="entry name" value="THIOL_PROTEASE_ASN"/>
    <property type="match status" value="1"/>
</dbReference>
<evidence type="ECO:0000256" key="2">
    <source>
        <dbReference type="ARBA" id="ARBA00023145"/>
    </source>
</evidence>
<dbReference type="OMA" id="KAFHHFK"/>